<reference evidence="5" key="1">
    <citation type="submission" date="2016-08" db="EMBL/GenBank/DDBJ databases">
        <authorList>
            <person name="Merda D."/>
            <person name="Briand M."/>
            <person name="Taghouti G."/>
            <person name="Carrere S."/>
            <person name="Gouzy J."/>
            <person name="Portier P."/>
            <person name="Jacques M.-A."/>
            <person name="Fischer-Le Saux M."/>
        </authorList>
    </citation>
    <scope>NUCLEOTIDE SEQUENCE [LARGE SCALE GENOMIC DNA]</scope>
    <source>
        <strain evidence="5">CFBP1156</strain>
    </source>
</reference>
<accession>A0A2S7ETX4</accession>
<dbReference type="SMART" id="SM00470">
    <property type="entry name" value="ParB"/>
    <property type="match status" value="1"/>
</dbReference>
<evidence type="ECO:0000313" key="5">
    <source>
        <dbReference type="Proteomes" id="UP000238261"/>
    </source>
</evidence>
<dbReference type="InterPro" id="IPR002197">
    <property type="entry name" value="HTH_Fis"/>
</dbReference>
<dbReference type="GO" id="GO:0007059">
    <property type="term" value="P:chromosome segregation"/>
    <property type="evidence" value="ECO:0007669"/>
    <property type="project" value="TreeGrafter"/>
</dbReference>
<dbReference type="SUPFAM" id="SSF110849">
    <property type="entry name" value="ParB/Sulfiredoxin"/>
    <property type="match status" value="1"/>
</dbReference>
<dbReference type="Proteomes" id="UP000238261">
    <property type="component" value="Unassembled WGS sequence"/>
</dbReference>
<sequence>MPEAAMSQTALPLCKIVPGKNPRTYFDPAKMAELEEGIREHGVIVPIIVRPRVDERYEIIAGERRWRAAGTVFGDGYEIPVVVREVSDAEAEAIALVENHHRDDVSAGEEAKAAQRQLLRYRGDKAETARVLGWSPETLERRLALNACTPAEPPREFRRLHFLRRWSHEQSKQVL</sequence>
<comment type="caution">
    <text evidence="4">The sequence shown here is derived from an EMBL/GenBank/DDBJ whole genome shotgun (WGS) entry which is preliminary data.</text>
</comment>
<feature type="non-terminal residue" evidence="4">
    <location>
        <position position="175"/>
    </location>
</feature>
<dbReference type="NCBIfam" id="TIGR00180">
    <property type="entry name" value="parB_part"/>
    <property type="match status" value="1"/>
</dbReference>
<dbReference type="Gene3D" id="3.90.1530.30">
    <property type="match status" value="1"/>
</dbReference>
<name>A0A2S7ETX4_9XANT</name>
<protein>
    <recommendedName>
        <fullName evidence="3">ParB-like N-terminal domain-containing protein</fullName>
    </recommendedName>
</protein>
<evidence type="ECO:0000313" key="4">
    <source>
        <dbReference type="EMBL" id="PPU96576.1"/>
    </source>
</evidence>
<dbReference type="PANTHER" id="PTHR33375">
    <property type="entry name" value="CHROMOSOME-PARTITIONING PROTEIN PARB-RELATED"/>
    <property type="match status" value="1"/>
</dbReference>
<dbReference type="EMBL" id="MDEG01000014">
    <property type="protein sequence ID" value="PPU96576.1"/>
    <property type="molecule type" value="Genomic_DNA"/>
</dbReference>
<proteinExistence type="inferred from homology"/>
<dbReference type="GO" id="GO:0005694">
    <property type="term" value="C:chromosome"/>
    <property type="evidence" value="ECO:0007669"/>
    <property type="project" value="TreeGrafter"/>
</dbReference>
<dbReference type="InterPro" id="IPR003115">
    <property type="entry name" value="ParB_N"/>
</dbReference>
<dbReference type="Pfam" id="PF02195">
    <property type="entry name" value="ParB_N"/>
    <property type="match status" value="1"/>
</dbReference>
<dbReference type="GO" id="GO:0043565">
    <property type="term" value="F:sequence-specific DNA binding"/>
    <property type="evidence" value="ECO:0007669"/>
    <property type="project" value="InterPro"/>
</dbReference>
<evidence type="ECO:0000259" key="3">
    <source>
        <dbReference type="SMART" id="SM00470"/>
    </source>
</evidence>
<evidence type="ECO:0000256" key="1">
    <source>
        <dbReference type="ARBA" id="ARBA00006295"/>
    </source>
</evidence>
<dbReference type="PANTHER" id="PTHR33375:SF1">
    <property type="entry name" value="CHROMOSOME-PARTITIONING PROTEIN PARB-RELATED"/>
    <property type="match status" value="1"/>
</dbReference>
<gene>
    <name evidence="4" type="ORF">XhyaCFBP1156_14940</name>
</gene>
<dbReference type="InterPro" id="IPR036086">
    <property type="entry name" value="ParB/Sulfiredoxin_sf"/>
</dbReference>
<organism evidence="4 5">
    <name type="scientific">Xanthomonas hyacinthi</name>
    <dbReference type="NCBI Taxonomy" id="56455"/>
    <lineage>
        <taxon>Bacteria</taxon>
        <taxon>Pseudomonadati</taxon>
        <taxon>Pseudomonadota</taxon>
        <taxon>Gammaproteobacteria</taxon>
        <taxon>Lysobacterales</taxon>
        <taxon>Lysobacteraceae</taxon>
        <taxon>Xanthomonas</taxon>
    </lineage>
</organism>
<dbReference type="FunFam" id="3.90.1530.30:FF:000001">
    <property type="entry name" value="Chromosome partitioning protein ParB"/>
    <property type="match status" value="1"/>
</dbReference>
<dbReference type="Pfam" id="PF02954">
    <property type="entry name" value="HTH_8"/>
    <property type="match status" value="1"/>
</dbReference>
<evidence type="ECO:0000256" key="2">
    <source>
        <dbReference type="ARBA" id="ARBA00023125"/>
    </source>
</evidence>
<feature type="domain" description="ParB-like N-terminal" evidence="3">
    <location>
        <begin position="9"/>
        <end position="100"/>
    </location>
</feature>
<dbReference type="AlphaFoldDB" id="A0A2S7ETX4"/>
<dbReference type="InterPro" id="IPR050336">
    <property type="entry name" value="Chromosome_partition/occlusion"/>
</dbReference>
<keyword evidence="5" id="KW-1185">Reference proteome</keyword>
<keyword evidence="2" id="KW-0238">DNA-binding</keyword>
<dbReference type="InterPro" id="IPR004437">
    <property type="entry name" value="ParB/RepB/Spo0J"/>
</dbReference>
<comment type="similarity">
    <text evidence="1">Belongs to the ParB family.</text>
</comment>
<dbReference type="Gene3D" id="1.10.10.2830">
    <property type="match status" value="1"/>
</dbReference>